<dbReference type="Proteomes" id="UP000464754">
    <property type="component" value="Chromosome"/>
</dbReference>
<evidence type="ECO:0000313" key="1">
    <source>
        <dbReference type="EMBL" id="BBK21372.1"/>
    </source>
</evidence>
<sequence>MKFVSFEKYLQHAGILYNKVRYSKQVEYQKLLWEDHKCFYRVYLIGHNYTGEYEEMEERLKNVKRKAV</sequence>
<name>A0A6N4TH08_9FIRM</name>
<organism evidence="1 2">
    <name type="scientific">Amedibacterium intestinale</name>
    <dbReference type="NCBI Taxonomy" id="2583452"/>
    <lineage>
        <taxon>Bacteria</taxon>
        <taxon>Bacillati</taxon>
        <taxon>Bacillota</taxon>
        <taxon>Erysipelotrichia</taxon>
        <taxon>Erysipelotrichales</taxon>
        <taxon>Erysipelotrichaceae</taxon>
        <taxon>Amedibacterium</taxon>
    </lineage>
</organism>
<dbReference type="EMBL" id="AP019695">
    <property type="protein sequence ID" value="BBK21372.1"/>
    <property type="molecule type" value="Genomic_DNA"/>
</dbReference>
<reference evidence="2" key="1">
    <citation type="submission" date="2019-05" db="EMBL/GenBank/DDBJ databases">
        <title>Complete genome sequencing of Absiella argi strain JCM 30884.</title>
        <authorList>
            <person name="Sakamoto M."/>
            <person name="Murakami T."/>
            <person name="Mori H."/>
        </authorList>
    </citation>
    <scope>NUCLEOTIDE SEQUENCE [LARGE SCALE GENOMIC DNA]</scope>
    <source>
        <strain evidence="2">JCM 30884</strain>
    </source>
</reference>
<protein>
    <submittedName>
        <fullName evidence="1">Uncharacterized protein</fullName>
    </submittedName>
</protein>
<evidence type="ECO:0000313" key="2">
    <source>
        <dbReference type="Proteomes" id="UP000464754"/>
    </source>
</evidence>
<proteinExistence type="predicted"/>
<gene>
    <name evidence="1" type="ORF">Aargi30884_02750</name>
</gene>
<dbReference type="AlphaFoldDB" id="A0A6N4TH08"/>
<accession>A0A6N4TH08</accession>
<keyword evidence="2" id="KW-1185">Reference proteome</keyword>
<dbReference type="RefSeq" id="WP_115714587.1">
    <property type="nucleotide sequence ID" value="NZ_AP019695.1"/>
</dbReference>
<dbReference type="KEGG" id="aarg:Aargi30884_02750"/>